<gene>
    <name evidence="1" type="ORF">GUITHDRAFT_164424</name>
</gene>
<feature type="non-terminal residue" evidence="1">
    <location>
        <position position="1"/>
    </location>
</feature>
<evidence type="ECO:0000313" key="1">
    <source>
        <dbReference type="EMBL" id="EKX41422.1"/>
    </source>
</evidence>
<keyword evidence="3" id="KW-1185">Reference proteome</keyword>
<reference evidence="1 3" key="1">
    <citation type="journal article" date="2012" name="Nature">
        <title>Algal genomes reveal evolutionary mosaicism and the fate of nucleomorphs.</title>
        <authorList>
            <consortium name="DOE Joint Genome Institute"/>
            <person name="Curtis B.A."/>
            <person name="Tanifuji G."/>
            <person name="Burki F."/>
            <person name="Gruber A."/>
            <person name="Irimia M."/>
            <person name="Maruyama S."/>
            <person name="Arias M.C."/>
            <person name="Ball S.G."/>
            <person name="Gile G.H."/>
            <person name="Hirakawa Y."/>
            <person name="Hopkins J.F."/>
            <person name="Kuo A."/>
            <person name="Rensing S.A."/>
            <person name="Schmutz J."/>
            <person name="Symeonidi A."/>
            <person name="Elias M."/>
            <person name="Eveleigh R.J."/>
            <person name="Herman E.K."/>
            <person name="Klute M.J."/>
            <person name="Nakayama T."/>
            <person name="Obornik M."/>
            <person name="Reyes-Prieto A."/>
            <person name="Armbrust E.V."/>
            <person name="Aves S.J."/>
            <person name="Beiko R.G."/>
            <person name="Coutinho P."/>
            <person name="Dacks J.B."/>
            <person name="Durnford D.G."/>
            <person name="Fast N.M."/>
            <person name="Green B.R."/>
            <person name="Grisdale C.J."/>
            <person name="Hempel F."/>
            <person name="Henrissat B."/>
            <person name="Hoppner M.P."/>
            <person name="Ishida K."/>
            <person name="Kim E."/>
            <person name="Koreny L."/>
            <person name="Kroth P.G."/>
            <person name="Liu Y."/>
            <person name="Malik S.B."/>
            <person name="Maier U.G."/>
            <person name="McRose D."/>
            <person name="Mock T."/>
            <person name="Neilson J.A."/>
            <person name="Onodera N.T."/>
            <person name="Poole A.M."/>
            <person name="Pritham E.J."/>
            <person name="Richards T.A."/>
            <person name="Rocap G."/>
            <person name="Roy S.W."/>
            <person name="Sarai C."/>
            <person name="Schaack S."/>
            <person name="Shirato S."/>
            <person name="Slamovits C.H."/>
            <person name="Spencer D.F."/>
            <person name="Suzuki S."/>
            <person name="Worden A.Z."/>
            <person name="Zauner S."/>
            <person name="Barry K."/>
            <person name="Bell C."/>
            <person name="Bharti A.K."/>
            <person name="Crow J.A."/>
            <person name="Grimwood J."/>
            <person name="Kramer R."/>
            <person name="Lindquist E."/>
            <person name="Lucas S."/>
            <person name="Salamov A."/>
            <person name="McFadden G.I."/>
            <person name="Lane C.E."/>
            <person name="Keeling P.J."/>
            <person name="Gray M.W."/>
            <person name="Grigoriev I.V."/>
            <person name="Archibald J.M."/>
        </authorList>
    </citation>
    <scope>NUCLEOTIDE SEQUENCE</scope>
    <source>
        <strain evidence="1 3">CCMP2712</strain>
    </source>
</reference>
<proteinExistence type="predicted"/>
<dbReference type="EnsemblProtists" id="EKX41422">
    <property type="protein sequence ID" value="EKX41422"/>
    <property type="gene ID" value="GUITHDRAFT_164424"/>
</dbReference>
<sequence>MIDTEEHLTHSFIGHTQQALTDYTLEFMFDDPDELNESDISLHGLNSSQNPCDAEERCMIRLQVESFSEISGSDSLVSETESPYAQAGITAWRWVDEQPNKESAYQESSAATTCTLRNKRKMAEKKQRVRSSQKELLRQLDAFLPPLDAGEARQPRALTPSGRSLFQILEGASKLVRSYMSGVSSDTVREGMRRAGCMLVVEVETETGAIRWMGRGMREYVEAAPWYGDLKEEVTLDLLVHP</sequence>
<name>L1IZB7_GUITC</name>
<dbReference type="PaxDb" id="55529-EKX41422"/>
<dbReference type="GeneID" id="17297965"/>
<reference evidence="3" key="2">
    <citation type="submission" date="2012-11" db="EMBL/GenBank/DDBJ databases">
        <authorList>
            <person name="Kuo A."/>
            <person name="Curtis B.A."/>
            <person name="Tanifuji G."/>
            <person name="Burki F."/>
            <person name="Gruber A."/>
            <person name="Irimia M."/>
            <person name="Maruyama S."/>
            <person name="Arias M.C."/>
            <person name="Ball S.G."/>
            <person name="Gile G.H."/>
            <person name="Hirakawa Y."/>
            <person name="Hopkins J.F."/>
            <person name="Rensing S.A."/>
            <person name="Schmutz J."/>
            <person name="Symeonidi A."/>
            <person name="Elias M."/>
            <person name="Eveleigh R.J."/>
            <person name="Herman E.K."/>
            <person name="Klute M.J."/>
            <person name="Nakayama T."/>
            <person name="Obornik M."/>
            <person name="Reyes-Prieto A."/>
            <person name="Armbrust E.V."/>
            <person name="Aves S.J."/>
            <person name="Beiko R.G."/>
            <person name="Coutinho P."/>
            <person name="Dacks J.B."/>
            <person name="Durnford D.G."/>
            <person name="Fast N.M."/>
            <person name="Green B.R."/>
            <person name="Grisdale C."/>
            <person name="Hempe F."/>
            <person name="Henrissat B."/>
            <person name="Hoppner M.P."/>
            <person name="Ishida K.-I."/>
            <person name="Kim E."/>
            <person name="Koreny L."/>
            <person name="Kroth P.G."/>
            <person name="Liu Y."/>
            <person name="Malik S.-B."/>
            <person name="Maier U.G."/>
            <person name="McRose D."/>
            <person name="Mock T."/>
            <person name="Neilson J.A."/>
            <person name="Onodera N.T."/>
            <person name="Poole A.M."/>
            <person name="Pritham E.J."/>
            <person name="Richards T.A."/>
            <person name="Rocap G."/>
            <person name="Roy S.W."/>
            <person name="Sarai C."/>
            <person name="Schaack S."/>
            <person name="Shirato S."/>
            <person name="Slamovits C.H."/>
            <person name="Spencer D.F."/>
            <person name="Suzuki S."/>
            <person name="Worden A.Z."/>
            <person name="Zauner S."/>
            <person name="Barry K."/>
            <person name="Bell C."/>
            <person name="Bharti A.K."/>
            <person name="Crow J.A."/>
            <person name="Grimwood J."/>
            <person name="Kramer R."/>
            <person name="Lindquist E."/>
            <person name="Lucas S."/>
            <person name="Salamov A."/>
            <person name="McFadden G.I."/>
            <person name="Lane C.E."/>
            <person name="Keeling P.J."/>
            <person name="Gray M.W."/>
            <person name="Grigoriev I.V."/>
            <person name="Archibald J.M."/>
        </authorList>
    </citation>
    <scope>NUCLEOTIDE SEQUENCE</scope>
    <source>
        <strain evidence="3">CCMP2712</strain>
    </source>
</reference>
<evidence type="ECO:0000313" key="3">
    <source>
        <dbReference type="Proteomes" id="UP000011087"/>
    </source>
</evidence>
<dbReference type="EMBL" id="JH993024">
    <property type="protein sequence ID" value="EKX41422.1"/>
    <property type="molecule type" value="Genomic_DNA"/>
</dbReference>
<reference evidence="2" key="3">
    <citation type="submission" date="2016-03" db="UniProtKB">
        <authorList>
            <consortium name="EnsemblProtists"/>
        </authorList>
    </citation>
    <scope>IDENTIFICATION</scope>
</reference>
<dbReference type="RefSeq" id="XP_005828402.1">
    <property type="nucleotide sequence ID" value="XM_005828345.1"/>
</dbReference>
<dbReference type="HOGENOM" id="CLU_1149748_0_0_1"/>
<dbReference type="AlphaFoldDB" id="L1IZB7"/>
<organism evidence="1">
    <name type="scientific">Guillardia theta (strain CCMP2712)</name>
    <name type="common">Cryptophyte</name>
    <dbReference type="NCBI Taxonomy" id="905079"/>
    <lineage>
        <taxon>Eukaryota</taxon>
        <taxon>Cryptophyceae</taxon>
        <taxon>Pyrenomonadales</taxon>
        <taxon>Geminigeraceae</taxon>
        <taxon>Guillardia</taxon>
    </lineage>
</organism>
<dbReference type="Proteomes" id="UP000011087">
    <property type="component" value="Unassembled WGS sequence"/>
</dbReference>
<dbReference type="KEGG" id="gtt:GUITHDRAFT_164424"/>
<protein>
    <submittedName>
        <fullName evidence="1 2">Uncharacterized protein</fullName>
    </submittedName>
</protein>
<accession>L1IZB7</accession>
<evidence type="ECO:0000313" key="2">
    <source>
        <dbReference type="EnsemblProtists" id="EKX41422"/>
    </source>
</evidence>